<reference evidence="1 2" key="1">
    <citation type="submission" date="2019-06" db="EMBL/GenBank/DDBJ databases">
        <authorList>
            <person name="Handoko Y.A."/>
            <person name="Wardani A.K."/>
            <person name="Sutrisno A.A."/>
            <person name="Widjanarko S.B."/>
            <person name="Sharma R."/>
            <person name="Grose J.H."/>
        </authorList>
    </citation>
    <scope>NUCLEOTIDE SEQUENCE [LARGE SCALE GENOMIC DNA]</scope>
</reference>
<organism evidence="1 2">
    <name type="scientific">Bacillus phage vB_BspS_SplendidRed</name>
    <dbReference type="NCBI Taxonomy" id="2591379"/>
    <lineage>
        <taxon>Viruses</taxon>
        <taxon>Duplodnaviria</taxon>
        <taxon>Heunggongvirae</taxon>
        <taxon>Uroviricota</taxon>
        <taxon>Caudoviricetes</taxon>
        <taxon>Trautnerviridae</taxon>
        <taxon>Polsinellivirinae</taxon>
        <taxon>Splendidredvirus</taxon>
        <taxon>Splendidredvirus splendidred</taxon>
    </lineage>
</organism>
<dbReference type="EMBL" id="MN013088">
    <property type="protein sequence ID" value="QEG13500.1"/>
    <property type="molecule type" value="Genomic_DNA"/>
</dbReference>
<protein>
    <submittedName>
        <fullName evidence="1">Putative DNA modification protein</fullName>
    </submittedName>
</protein>
<evidence type="ECO:0000313" key="2">
    <source>
        <dbReference type="Proteomes" id="UP000324040"/>
    </source>
</evidence>
<proteinExistence type="predicted"/>
<name>A0A5B9NMY8_9CAUD</name>
<sequence>MKRVDFVSVRDFKVDICDRSEIKSFIEEWHYSKSINGLMSDYCFKLMDGEKIIGAMIYGGLAMANAWKKYGESKDDVIELRRLCCIDETPKNTESYFIGQTIRWLKKNTDIKVIVSYADPEYNHTGVIYKATNFKHCGFTAKGKVIIHNGKKYHDKAIRTKYKGELKPFARRLKEALEKGEAYYKNTQGKHIYVYNLT</sequence>
<dbReference type="Pfam" id="PF25680">
    <property type="entry name" value="Mom"/>
    <property type="match status" value="1"/>
</dbReference>
<accession>A0A5B9NMY8</accession>
<dbReference type="InterPro" id="IPR057895">
    <property type="entry name" value="Mom"/>
</dbReference>
<keyword evidence="2" id="KW-1185">Reference proteome</keyword>
<evidence type="ECO:0000313" key="1">
    <source>
        <dbReference type="EMBL" id="QEG13500.1"/>
    </source>
</evidence>
<gene>
    <name evidence="1" type="ORF">SPLENDIDRED_26</name>
</gene>
<dbReference type="Proteomes" id="UP000324040">
    <property type="component" value="Segment"/>
</dbReference>